<name>A0A7Y7X8Q7_9PSED</name>
<organism evidence="1 2">
    <name type="scientific">Pseudomonas gingeri</name>
    <dbReference type="NCBI Taxonomy" id="117681"/>
    <lineage>
        <taxon>Bacteria</taxon>
        <taxon>Pseudomonadati</taxon>
        <taxon>Pseudomonadota</taxon>
        <taxon>Gammaproteobacteria</taxon>
        <taxon>Pseudomonadales</taxon>
        <taxon>Pseudomonadaceae</taxon>
        <taxon>Pseudomonas</taxon>
    </lineage>
</organism>
<dbReference type="AlphaFoldDB" id="A0A7Y7X8Q7"/>
<dbReference type="RefSeq" id="WP_177092319.1">
    <property type="nucleotide sequence ID" value="NZ_JACAOS010000015.1"/>
</dbReference>
<evidence type="ECO:0000313" key="2">
    <source>
        <dbReference type="Proteomes" id="UP000539985"/>
    </source>
</evidence>
<gene>
    <name evidence="1" type="ORF">HX882_05615</name>
</gene>
<dbReference type="Proteomes" id="UP000539985">
    <property type="component" value="Unassembled WGS sequence"/>
</dbReference>
<comment type="caution">
    <text evidence="1">The sequence shown here is derived from an EMBL/GenBank/DDBJ whole genome shotgun (WGS) entry which is preliminary data.</text>
</comment>
<dbReference type="EMBL" id="JACAQB010000003">
    <property type="protein sequence ID" value="NWB95369.1"/>
    <property type="molecule type" value="Genomic_DNA"/>
</dbReference>
<sequence>MTITLLNLTQFDAQYVVKKGQQIISNLPAIQPNAKQTVPVADTYQVTATTLIEGNTYTSAPLNVSGSMGFLAQVLQVKSQGTYEFDVVEFPSSASDQLSFQKTCINPVTFTILKDGKALQNIVVNDSGQNKTLDISNTFYIYAVINGVTTETLVTSSPAATITAVTNGSMLERDYYSLTIAG</sequence>
<protein>
    <submittedName>
        <fullName evidence="1">Uncharacterized protein</fullName>
    </submittedName>
</protein>
<reference evidence="1 2" key="1">
    <citation type="submission" date="2020-04" db="EMBL/GenBank/DDBJ databases">
        <title>Molecular characterization of pseudomonads from Agaricus bisporus reveal novel blotch 2 pathogens in Western Europe.</title>
        <authorList>
            <person name="Taparia T."/>
            <person name="Krijger M."/>
            <person name="Haynes E."/>
            <person name="Elpinstone J.G."/>
            <person name="Noble R."/>
            <person name="Van Der Wolf J."/>
        </authorList>
    </citation>
    <scope>NUCLEOTIDE SEQUENCE [LARGE SCALE GENOMIC DNA]</scope>
    <source>
        <strain evidence="1 2">H7001</strain>
    </source>
</reference>
<evidence type="ECO:0000313" key="1">
    <source>
        <dbReference type="EMBL" id="NWB95369.1"/>
    </source>
</evidence>
<proteinExistence type="predicted"/>
<accession>A0A7Y7X8Q7</accession>